<reference evidence="2 3" key="1">
    <citation type="submission" date="2023-09" db="EMBL/GenBank/DDBJ databases">
        <authorList>
            <person name="Rey-Velasco X."/>
        </authorList>
    </citation>
    <scope>NUCLEOTIDE SEQUENCE [LARGE SCALE GENOMIC DNA]</scope>
    <source>
        <strain evidence="2 3">F260</strain>
    </source>
</reference>
<dbReference type="InterPro" id="IPR018673">
    <property type="entry name" value="DUF2141"/>
</dbReference>
<gene>
    <name evidence="2" type="ORF">RM545_11640</name>
</gene>
<protein>
    <submittedName>
        <fullName evidence="2">DUF2141 domain-containing protein</fullName>
    </submittedName>
</protein>
<dbReference type="EMBL" id="JAVRHO010000015">
    <property type="protein sequence ID" value="MDT0647343.1"/>
    <property type="molecule type" value="Genomic_DNA"/>
</dbReference>
<comment type="caution">
    <text evidence="2">The sequence shown here is derived from an EMBL/GenBank/DDBJ whole genome shotgun (WGS) entry which is preliminary data.</text>
</comment>
<keyword evidence="3" id="KW-1185">Reference proteome</keyword>
<sequence length="140" mass="15656">MKILAVLASILFFNFATAQENQEEKGSITAIVTNATSDEGEVLFGLYSEDTFMKTEPEFRALSEVKNGVAKAIFTDIPEGTYAIIALHDKNGNKRMDFDSNGMPMENYGTSGNGMSYGPPNWEDSQFKFDKESREIEIRF</sequence>
<organism evidence="2 3">
    <name type="scientific">Autumnicola lenta</name>
    <dbReference type="NCBI Taxonomy" id="3075593"/>
    <lineage>
        <taxon>Bacteria</taxon>
        <taxon>Pseudomonadati</taxon>
        <taxon>Bacteroidota</taxon>
        <taxon>Flavobacteriia</taxon>
        <taxon>Flavobacteriales</taxon>
        <taxon>Flavobacteriaceae</taxon>
        <taxon>Autumnicola</taxon>
    </lineage>
</organism>
<evidence type="ECO:0000313" key="2">
    <source>
        <dbReference type="EMBL" id="MDT0647343.1"/>
    </source>
</evidence>
<accession>A0ABU3CLW9</accession>
<dbReference type="RefSeq" id="WP_311495452.1">
    <property type="nucleotide sequence ID" value="NZ_JAVRHO010000015.1"/>
</dbReference>
<name>A0ABU3CLW9_9FLAO</name>
<proteinExistence type="predicted"/>
<dbReference type="Proteomes" id="UP001245285">
    <property type="component" value="Unassembled WGS sequence"/>
</dbReference>
<dbReference type="Pfam" id="PF09912">
    <property type="entry name" value="DUF2141"/>
    <property type="match status" value="1"/>
</dbReference>
<feature type="signal peptide" evidence="1">
    <location>
        <begin position="1"/>
        <end position="18"/>
    </location>
</feature>
<evidence type="ECO:0000313" key="3">
    <source>
        <dbReference type="Proteomes" id="UP001245285"/>
    </source>
</evidence>
<evidence type="ECO:0000256" key="1">
    <source>
        <dbReference type="SAM" id="SignalP"/>
    </source>
</evidence>
<feature type="chain" id="PRO_5045450535" evidence="1">
    <location>
        <begin position="19"/>
        <end position="140"/>
    </location>
</feature>
<keyword evidence="1" id="KW-0732">Signal</keyword>